<evidence type="ECO:0000256" key="1">
    <source>
        <dbReference type="ARBA" id="ARBA00000971"/>
    </source>
</evidence>
<dbReference type="Gene3D" id="3.10.50.40">
    <property type="match status" value="1"/>
</dbReference>
<name>A0ABR8Y7Y2_9BACT</name>
<evidence type="ECO:0000256" key="2">
    <source>
        <dbReference type="ARBA" id="ARBA00006577"/>
    </source>
</evidence>
<dbReference type="EMBL" id="JACSPP010000017">
    <property type="protein sequence ID" value="MBD8040257.1"/>
    <property type="molecule type" value="Genomic_DNA"/>
</dbReference>
<reference evidence="9 10" key="1">
    <citation type="submission" date="2020-08" db="EMBL/GenBank/DDBJ databases">
        <title>A Genomic Blueprint of the Chicken Gut Microbiome.</title>
        <authorList>
            <person name="Gilroy R."/>
            <person name="Ravi A."/>
            <person name="Getino M."/>
            <person name="Pursley I."/>
            <person name="Horton D.L."/>
            <person name="Alikhan N.-F."/>
            <person name="Baker D."/>
            <person name="Gharbi K."/>
            <person name="Hall N."/>
            <person name="Watson M."/>
            <person name="Adriaenssens E.M."/>
            <person name="Foster-Nyarko E."/>
            <person name="Jarju S."/>
            <person name="Secka A."/>
            <person name="Antonio M."/>
            <person name="Oren A."/>
            <person name="Chaudhuri R."/>
            <person name="La Ragione R.M."/>
            <person name="Hildebrand F."/>
            <person name="Pallen M.J."/>
        </authorList>
    </citation>
    <scope>NUCLEOTIDE SEQUENCE [LARGE SCALE GENOMIC DNA]</scope>
    <source>
        <strain evidence="9 10">Sa1CVN1</strain>
    </source>
</reference>
<protein>
    <recommendedName>
        <fullName evidence="6">Peptidyl-prolyl cis-trans isomerase</fullName>
        <ecNumber evidence="6">5.2.1.8</ecNumber>
    </recommendedName>
</protein>
<dbReference type="PANTHER" id="PTHR43811">
    <property type="entry name" value="FKBP-TYPE PEPTIDYL-PROLYL CIS-TRANS ISOMERASE FKPA"/>
    <property type="match status" value="1"/>
</dbReference>
<comment type="similarity">
    <text evidence="2 6">Belongs to the FKBP-type PPIase family.</text>
</comment>
<evidence type="ECO:0000256" key="5">
    <source>
        <dbReference type="PROSITE-ProRule" id="PRU00277"/>
    </source>
</evidence>
<evidence type="ECO:0000256" key="4">
    <source>
        <dbReference type="ARBA" id="ARBA00023235"/>
    </source>
</evidence>
<comment type="caution">
    <text evidence="9">The sequence shown here is derived from an EMBL/GenBank/DDBJ whole genome shotgun (WGS) entry which is preliminary data.</text>
</comment>
<dbReference type="GO" id="GO:0016853">
    <property type="term" value="F:isomerase activity"/>
    <property type="evidence" value="ECO:0007669"/>
    <property type="project" value="UniProtKB-KW"/>
</dbReference>
<gene>
    <name evidence="9" type="ORF">H9625_07330</name>
</gene>
<keyword evidence="3 5" id="KW-0697">Rotamase</keyword>
<keyword evidence="10" id="KW-1185">Reference proteome</keyword>
<comment type="catalytic activity">
    <reaction evidence="1 5 6">
        <text>[protein]-peptidylproline (omega=180) = [protein]-peptidylproline (omega=0)</text>
        <dbReference type="Rhea" id="RHEA:16237"/>
        <dbReference type="Rhea" id="RHEA-COMP:10747"/>
        <dbReference type="Rhea" id="RHEA-COMP:10748"/>
        <dbReference type="ChEBI" id="CHEBI:83833"/>
        <dbReference type="ChEBI" id="CHEBI:83834"/>
        <dbReference type="EC" id="5.2.1.8"/>
    </reaction>
</comment>
<feature type="chain" id="PRO_5046620423" description="Peptidyl-prolyl cis-trans isomerase" evidence="7">
    <location>
        <begin position="24"/>
        <end position="222"/>
    </location>
</feature>
<evidence type="ECO:0000256" key="7">
    <source>
        <dbReference type="SAM" id="SignalP"/>
    </source>
</evidence>
<dbReference type="SUPFAM" id="SSF54534">
    <property type="entry name" value="FKBP-like"/>
    <property type="match status" value="1"/>
</dbReference>
<proteinExistence type="inferred from homology"/>
<keyword evidence="7" id="KW-0732">Signal</keyword>
<evidence type="ECO:0000313" key="10">
    <source>
        <dbReference type="Proteomes" id="UP000620874"/>
    </source>
</evidence>
<dbReference type="PANTHER" id="PTHR43811:SF19">
    <property type="entry name" value="39 KDA FK506-BINDING NUCLEAR PROTEIN"/>
    <property type="match status" value="1"/>
</dbReference>
<dbReference type="PROSITE" id="PS50059">
    <property type="entry name" value="FKBP_PPIASE"/>
    <property type="match status" value="1"/>
</dbReference>
<evidence type="ECO:0000256" key="6">
    <source>
        <dbReference type="RuleBase" id="RU003915"/>
    </source>
</evidence>
<dbReference type="PROSITE" id="PS51257">
    <property type="entry name" value="PROKAR_LIPOPROTEIN"/>
    <property type="match status" value="1"/>
</dbReference>
<organism evidence="9 10">
    <name type="scientific">Phocaeicola intestinalis</name>
    <dbReference type="NCBI Taxonomy" id="2762212"/>
    <lineage>
        <taxon>Bacteria</taxon>
        <taxon>Pseudomonadati</taxon>
        <taxon>Bacteroidota</taxon>
        <taxon>Bacteroidia</taxon>
        <taxon>Bacteroidales</taxon>
        <taxon>Bacteroidaceae</taxon>
        <taxon>Phocaeicola</taxon>
    </lineage>
</organism>
<accession>A0ABR8Y7Y2</accession>
<keyword evidence="4 5" id="KW-0413">Isomerase</keyword>
<sequence>MKRSTKTYCGWLWILGMVMCVFASCSDDTPTADPYADWEARNVAYIDSIADVVANPPAGETWYRYANYKIQNDGMGTDLTLTNSDYVYVKDLTEADAELGETPFATDTVAVHYRGWLINGEVFDQSYSGDWNAEVHVPVSFAASEVRTGWTTALLHMQEGEHWEVYIPYQMGYGTSGNGTIRGYSTLIFDIRLEEVIHPKGPDDRSRKAISLATENQVSVDE</sequence>
<dbReference type="RefSeq" id="WP_191763693.1">
    <property type="nucleotide sequence ID" value="NZ_JACSPP010000017.1"/>
</dbReference>
<dbReference type="Proteomes" id="UP000620874">
    <property type="component" value="Unassembled WGS sequence"/>
</dbReference>
<dbReference type="Pfam" id="PF00254">
    <property type="entry name" value="FKBP_C"/>
    <property type="match status" value="1"/>
</dbReference>
<dbReference type="InterPro" id="IPR046357">
    <property type="entry name" value="PPIase_dom_sf"/>
</dbReference>
<evidence type="ECO:0000256" key="3">
    <source>
        <dbReference type="ARBA" id="ARBA00023110"/>
    </source>
</evidence>
<dbReference type="InterPro" id="IPR001179">
    <property type="entry name" value="PPIase_FKBP_dom"/>
</dbReference>
<dbReference type="EC" id="5.2.1.8" evidence="6"/>
<feature type="domain" description="PPIase FKBP-type" evidence="8">
    <location>
        <begin position="106"/>
        <end position="197"/>
    </location>
</feature>
<evidence type="ECO:0000313" key="9">
    <source>
        <dbReference type="EMBL" id="MBD8040257.1"/>
    </source>
</evidence>
<feature type="signal peptide" evidence="7">
    <location>
        <begin position="1"/>
        <end position="23"/>
    </location>
</feature>
<evidence type="ECO:0000259" key="8">
    <source>
        <dbReference type="PROSITE" id="PS50059"/>
    </source>
</evidence>